<dbReference type="OrthoDB" id="1550853at2"/>
<keyword evidence="1" id="KW-0175">Coiled coil</keyword>
<evidence type="ECO:0000313" key="2">
    <source>
        <dbReference type="EMBL" id="QAT62858.1"/>
    </source>
</evidence>
<name>A0A410QG89_9FIRM</name>
<sequence>MEKLPPIEKIYEAYSAIADNRVTLMKESAAVLSSNREKEYTVTWENGVYTSNDNASYWRGYAGYPIIAVLMLQKKLSLNSDIIDYFKGINWTELNKKYKAKYSEAVEEVMDNLNRKNVNVSKIKEEVEKVYEEIKALNIICRRSSARPPK</sequence>
<reference evidence="3" key="1">
    <citation type="submission" date="2019-01" db="EMBL/GenBank/DDBJ databases">
        <title>Draft genomes of a novel of Sporanaerobacter strains.</title>
        <authorList>
            <person name="Ma S."/>
        </authorList>
    </citation>
    <scope>NUCLEOTIDE SEQUENCE [LARGE SCALE GENOMIC DNA]</scope>
    <source>
        <strain evidence="3">NJN-17</strain>
    </source>
</reference>
<dbReference type="RefSeq" id="WP_114219195.1">
    <property type="nucleotide sequence ID" value="NZ_CP035282.1"/>
</dbReference>
<gene>
    <name evidence="2" type="ORF">EQM13_15415</name>
</gene>
<accession>A0A410QG89</accession>
<dbReference type="AlphaFoldDB" id="A0A410QG89"/>
<protein>
    <submittedName>
        <fullName evidence="2">Uncharacterized protein</fullName>
    </submittedName>
</protein>
<dbReference type="EMBL" id="CP035282">
    <property type="protein sequence ID" value="QAT62858.1"/>
    <property type="molecule type" value="Genomic_DNA"/>
</dbReference>
<dbReference type="KEGG" id="spoa:EQM13_15415"/>
<proteinExistence type="predicted"/>
<evidence type="ECO:0000313" key="3">
    <source>
        <dbReference type="Proteomes" id="UP000287969"/>
    </source>
</evidence>
<keyword evidence="3" id="KW-1185">Reference proteome</keyword>
<evidence type="ECO:0000256" key="1">
    <source>
        <dbReference type="SAM" id="Coils"/>
    </source>
</evidence>
<feature type="coiled-coil region" evidence="1">
    <location>
        <begin position="106"/>
        <end position="140"/>
    </location>
</feature>
<dbReference type="Proteomes" id="UP000287969">
    <property type="component" value="Chromosome"/>
</dbReference>
<organism evidence="2 3">
    <name type="scientific">Acidilutibacter cellobiosedens</name>
    <dbReference type="NCBI Taxonomy" id="2507161"/>
    <lineage>
        <taxon>Bacteria</taxon>
        <taxon>Bacillati</taxon>
        <taxon>Bacillota</taxon>
        <taxon>Tissierellia</taxon>
        <taxon>Tissierellales</taxon>
        <taxon>Acidilutibacteraceae</taxon>
        <taxon>Acidilutibacter</taxon>
    </lineage>
</organism>